<dbReference type="Pfam" id="PF13564">
    <property type="entry name" value="DoxX_2"/>
    <property type="match status" value="1"/>
</dbReference>
<sequence length="234" mass="24581">MNSVAWLVSCSLAGPAIGAIVLPAVPQRLQSRLAGGGAMICHALAVAGLMLTLDASLGLLPGEFRHIARSGLTAAFPFVAALAWSSVALLASAPANLRVHEMLLRAVARYVGLAFIGFEIGKLRHDEEMRAFFTSSGLSVWFMYLVMSVETAAAAGLLFGWHRAWAAGALAALMVGAIGTHVLNGDPLGDALDACNMLTLTAAIVTYCAIRYVQKGRLGGQNGYVEQRTTGLQR</sequence>
<evidence type="ECO:0000256" key="1">
    <source>
        <dbReference type="ARBA" id="ARBA00004141"/>
    </source>
</evidence>
<evidence type="ECO:0000256" key="2">
    <source>
        <dbReference type="ARBA" id="ARBA00022692"/>
    </source>
</evidence>
<reference evidence="6 7" key="1">
    <citation type="submission" date="2019-03" db="EMBL/GenBank/DDBJ databases">
        <title>Draft Genome Sequence of Massilia arenosa sp. nov., a Novel Massilia Species Isolated from a Sandy-loam Maize Soil.</title>
        <authorList>
            <person name="Raths R."/>
            <person name="Peta V."/>
            <person name="Bucking H."/>
        </authorList>
    </citation>
    <scope>NUCLEOTIDE SEQUENCE [LARGE SCALE GENOMIC DNA]</scope>
    <source>
        <strain evidence="6 7">MC02</strain>
    </source>
</reference>
<comment type="subcellular location">
    <subcellularLocation>
        <location evidence="1">Membrane</location>
        <topology evidence="1">Multi-pass membrane protein</topology>
    </subcellularLocation>
</comment>
<feature type="transmembrane region" description="Helical" evidence="5">
    <location>
        <begin position="141"/>
        <end position="159"/>
    </location>
</feature>
<feature type="transmembrane region" description="Helical" evidence="5">
    <location>
        <begin position="195"/>
        <end position="213"/>
    </location>
</feature>
<comment type="caution">
    <text evidence="6">The sequence shown here is derived from an EMBL/GenBank/DDBJ whole genome shotgun (WGS) entry which is preliminary data.</text>
</comment>
<evidence type="ECO:0000256" key="4">
    <source>
        <dbReference type="ARBA" id="ARBA00023136"/>
    </source>
</evidence>
<proteinExistence type="predicted"/>
<dbReference type="RefSeq" id="WP_135206331.1">
    <property type="nucleotide sequence ID" value="NZ_SPVF01000084.1"/>
</dbReference>
<organism evidence="6 7">
    <name type="scientific">Zemynaea arenosa</name>
    <dbReference type="NCBI Taxonomy" id="2561931"/>
    <lineage>
        <taxon>Bacteria</taxon>
        <taxon>Pseudomonadati</taxon>
        <taxon>Pseudomonadota</taxon>
        <taxon>Betaproteobacteria</taxon>
        <taxon>Burkholderiales</taxon>
        <taxon>Oxalobacteraceae</taxon>
        <taxon>Telluria group</taxon>
        <taxon>Zemynaea</taxon>
    </lineage>
</organism>
<keyword evidence="2 5" id="KW-0812">Transmembrane</keyword>
<keyword evidence="3 5" id="KW-1133">Transmembrane helix</keyword>
<feature type="transmembrane region" description="Helical" evidence="5">
    <location>
        <begin position="34"/>
        <end position="60"/>
    </location>
</feature>
<dbReference type="InterPro" id="IPR032808">
    <property type="entry name" value="DoxX"/>
</dbReference>
<dbReference type="AlphaFoldDB" id="A0A4Y9SIC6"/>
<dbReference type="EMBL" id="SPVF01000084">
    <property type="protein sequence ID" value="TFW24502.1"/>
    <property type="molecule type" value="Genomic_DNA"/>
</dbReference>
<evidence type="ECO:0000313" key="6">
    <source>
        <dbReference type="EMBL" id="TFW24502.1"/>
    </source>
</evidence>
<evidence type="ECO:0008006" key="8">
    <source>
        <dbReference type="Google" id="ProtNLM"/>
    </source>
</evidence>
<keyword evidence="4 5" id="KW-0472">Membrane</keyword>
<feature type="transmembrane region" description="Helical" evidence="5">
    <location>
        <begin position="165"/>
        <end position="183"/>
    </location>
</feature>
<dbReference type="GO" id="GO:0016020">
    <property type="term" value="C:membrane"/>
    <property type="evidence" value="ECO:0007669"/>
    <property type="project" value="UniProtKB-SubCell"/>
</dbReference>
<evidence type="ECO:0000256" key="3">
    <source>
        <dbReference type="ARBA" id="ARBA00022989"/>
    </source>
</evidence>
<accession>A0A4Y9SIC6</accession>
<feature type="transmembrane region" description="Helical" evidence="5">
    <location>
        <begin position="103"/>
        <end position="120"/>
    </location>
</feature>
<dbReference type="Proteomes" id="UP000298438">
    <property type="component" value="Unassembled WGS sequence"/>
</dbReference>
<keyword evidence="7" id="KW-1185">Reference proteome</keyword>
<protein>
    <recommendedName>
        <fullName evidence="8">DoxX family protein</fullName>
    </recommendedName>
</protein>
<evidence type="ECO:0000256" key="5">
    <source>
        <dbReference type="SAM" id="Phobius"/>
    </source>
</evidence>
<gene>
    <name evidence="6" type="ORF">E4L96_06110</name>
</gene>
<evidence type="ECO:0000313" key="7">
    <source>
        <dbReference type="Proteomes" id="UP000298438"/>
    </source>
</evidence>
<name>A0A4Y9SIC6_9BURK</name>
<dbReference type="OrthoDB" id="795468at2"/>
<feature type="transmembrane region" description="Helical" evidence="5">
    <location>
        <begin position="72"/>
        <end position="91"/>
    </location>
</feature>